<organism evidence="2">
    <name type="scientific">hydrothermal vent metagenome</name>
    <dbReference type="NCBI Taxonomy" id="652676"/>
    <lineage>
        <taxon>unclassified sequences</taxon>
        <taxon>metagenomes</taxon>
        <taxon>ecological metagenomes</taxon>
    </lineage>
</organism>
<sequence length="310" mass="36432">TRHFARYVVDLRKCMTILDLARHLGVSEWMIRNIEKEYLKRHYDKPRLKDVQLIAIDEICIGKGHRYLTVVIDLQTGAVLHTGDGKGTDALKPFWVRLKASHAKVKAVAIDMSPAFFSAVTENLPNAEIVFDHFYKTIRHVVKLFNDKLSKLRRELFNEATEKLHKNALKGTRWLLLMNPENLNEEKNEQQRLQEALKLNKPLATAYYLKEELRQLWSQPNRKKAERFLDAWCRTAESSGIRMLQKFAKTMRRHRNGLLNWYDYPISTGPLEGTNNKIKTLQRQAYGYRDMEYFRLKLFALHKSSYKLIG</sequence>
<evidence type="ECO:0000313" key="2">
    <source>
        <dbReference type="EMBL" id="VAX37553.1"/>
    </source>
</evidence>
<dbReference type="EMBL" id="UOGL01000130">
    <property type="protein sequence ID" value="VAX37553.1"/>
    <property type="molecule type" value="Genomic_DNA"/>
</dbReference>
<reference evidence="2" key="1">
    <citation type="submission" date="2018-06" db="EMBL/GenBank/DDBJ databases">
        <authorList>
            <person name="Zhirakovskaya E."/>
        </authorList>
    </citation>
    <scope>NUCLEOTIDE SEQUENCE</scope>
</reference>
<feature type="domain" description="Transposase IS204/IS1001/IS1096/IS1165 DDE" evidence="1">
    <location>
        <begin position="54"/>
        <end position="297"/>
    </location>
</feature>
<dbReference type="PANTHER" id="PTHR33498">
    <property type="entry name" value="TRANSPOSASE FOR INSERTION SEQUENCE ELEMENT IS1557"/>
    <property type="match status" value="1"/>
</dbReference>
<dbReference type="InterPro" id="IPR002560">
    <property type="entry name" value="Transposase_DDE"/>
</dbReference>
<dbReference type="Pfam" id="PF01610">
    <property type="entry name" value="DDE_Tnp_ISL3"/>
    <property type="match status" value="1"/>
</dbReference>
<dbReference type="NCBIfam" id="NF033550">
    <property type="entry name" value="transpos_ISL3"/>
    <property type="match status" value="1"/>
</dbReference>
<protein>
    <submittedName>
        <fullName evidence="2">Mobile element protein</fullName>
    </submittedName>
</protein>
<dbReference type="AlphaFoldDB" id="A0A3B1DL96"/>
<feature type="non-terminal residue" evidence="2">
    <location>
        <position position="1"/>
    </location>
</feature>
<gene>
    <name evidence="2" type="ORF">MNBD_PLANCTO02-2430</name>
</gene>
<evidence type="ECO:0000259" key="1">
    <source>
        <dbReference type="Pfam" id="PF01610"/>
    </source>
</evidence>
<dbReference type="PANTHER" id="PTHR33498:SF1">
    <property type="entry name" value="TRANSPOSASE FOR INSERTION SEQUENCE ELEMENT IS1557"/>
    <property type="match status" value="1"/>
</dbReference>
<proteinExistence type="predicted"/>
<dbReference type="InterPro" id="IPR047951">
    <property type="entry name" value="Transpos_ISL3"/>
</dbReference>
<name>A0A3B1DL96_9ZZZZ</name>
<accession>A0A3B1DL96</accession>